<comment type="similarity">
    <text evidence="6">Belongs to the exbB/tolQ family.</text>
</comment>
<keyword evidence="5 7" id="KW-0472">Membrane</keyword>
<name>A0ABT7QWD5_9BACT</name>
<keyword evidence="3 7" id="KW-0812">Transmembrane</keyword>
<dbReference type="RefSeq" id="WP_289411914.1">
    <property type="nucleotide sequence ID" value="NZ_JAQIBD010000001.1"/>
</dbReference>
<evidence type="ECO:0000256" key="2">
    <source>
        <dbReference type="ARBA" id="ARBA00022475"/>
    </source>
</evidence>
<evidence type="ECO:0000256" key="3">
    <source>
        <dbReference type="ARBA" id="ARBA00022692"/>
    </source>
</evidence>
<keyword evidence="6" id="KW-0653">Protein transport</keyword>
<feature type="transmembrane region" description="Helical" evidence="7">
    <location>
        <begin position="120"/>
        <end position="141"/>
    </location>
</feature>
<proteinExistence type="inferred from homology"/>
<sequence>MLQLEERRKSSCAMQFLVILFLPFLLLVGLGLGYMGIIPLKVELHTLVIVAFIFVVFSSFIKHNANYSACHMRGSFRYMEEELQSALHNNSLTIMDKTKSTLNIEDFFKEFYKEMLNDNFARVAPSVFPMLGILGTFIAIAMSMPDFTVQDLTALDQEISILLSGIGTAFYASIYGIFLSLLWMYFEKRGNAKVDKNIFDLEKLYDGRVWKESELIKHRHMQSELKDQELIKTLHETFNMNFIKDLNEQYLRNFTKVLEETSKNFTEVTTHMLSASEHLNTTLEKIRIQKESINAESVMKSNIEAFNETAQNLQKSLELFDGTVDHTFEKIDSEMGKAIEKLSTFGQAISEQNQLILKKMPIEDKE</sequence>
<comment type="caution">
    <text evidence="9">The sequence shown here is derived from an EMBL/GenBank/DDBJ whole genome shotgun (WGS) entry which is preliminary data.</text>
</comment>
<feature type="transmembrane region" description="Helical" evidence="7">
    <location>
        <begin position="44"/>
        <end position="61"/>
    </location>
</feature>
<evidence type="ECO:0000256" key="4">
    <source>
        <dbReference type="ARBA" id="ARBA00022989"/>
    </source>
</evidence>
<feature type="domain" description="MotA/TolQ/ExbB proton channel" evidence="8">
    <location>
        <begin position="93"/>
        <end position="201"/>
    </location>
</feature>
<evidence type="ECO:0000256" key="7">
    <source>
        <dbReference type="SAM" id="Phobius"/>
    </source>
</evidence>
<keyword evidence="6" id="KW-0813">Transport</keyword>
<evidence type="ECO:0000256" key="5">
    <source>
        <dbReference type="ARBA" id="ARBA00023136"/>
    </source>
</evidence>
<accession>A0ABT7QWD5</accession>
<keyword evidence="10" id="KW-1185">Reference proteome</keyword>
<evidence type="ECO:0000313" key="9">
    <source>
        <dbReference type="EMBL" id="MDM5270636.1"/>
    </source>
</evidence>
<organism evidence="9 10">
    <name type="scientific">Sulfurovum zhangzhouensis</name>
    <dbReference type="NCBI Taxonomy" id="3019067"/>
    <lineage>
        <taxon>Bacteria</taxon>
        <taxon>Pseudomonadati</taxon>
        <taxon>Campylobacterota</taxon>
        <taxon>Epsilonproteobacteria</taxon>
        <taxon>Campylobacterales</taxon>
        <taxon>Sulfurovaceae</taxon>
        <taxon>Sulfurovum</taxon>
    </lineage>
</organism>
<reference evidence="9" key="1">
    <citation type="submission" date="2023-01" db="EMBL/GenBank/DDBJ databases">
        <title>Sulfurovum sp. zt1-1 genome assembly.</title>
        <authorList>
            <person name="Wang J."/>
        </authorList>
    </citation>
    <scope>NUCLEOTIDE SEQUENCE</scope>
    <source>
        <strain evidence="9">Zt1-1</strain>
    </source>
</reference>
<evidence type="ECO:0000256" key="6">
    <source>
        <dbReference type="RuleBase" id="RU004057"/>
    </source>
</evidence>
<evidence type="ECO:0000313" key="10">
    <source>
        <dbReference type="Proteomes" id="UP001169069"/>
    </source>
</evidence>
<dbReference type="Pfam" id="PF01618">
    <property type="entry name" value="MotA_ExbB"/>
    <property type="match status" value="1"/>
</dbReference>
<dbReference type="InterPro" id="IPR002898">
    <property type="entry name" value="MotA_ExbB_proton_chnl"/>
</dbReference>
<dbReference type="Proteomes" id="UP001169069">
    <property type="component" value="Unassembled WGS sequence"/>
</dbReference>
<feature type="transmembrane region" description="Helical" evidence="7">
    <location>
        <begin position="12"/>
        <end position="38"/>
    </location>
</feature>
<evidence type="ECO:0000259" key="8">
    <source>
        <dbReference type="Pfam" id="PF01618"/>
    </source>
</evidence>
<comment type="subcellular location">
    <subcellularLocation>
        <location evidence="1">Cell inner membrane</location>
        <topology evidence="1">Multi-pass membrane protein</topology>
    </subcellularLocation>
    <subcellularLocation>
        <location evidence="6">Membrane</location>
        <topology evidence="6">Multi-pass membrane protein</topology>
    </subcellularLocation>
</comment>
<feature type="transmembrane region" description="Helical" evidence="7">
    <location>
        <begin position="161"/>
        <end position="186"/>
    </location>
</feature>
<keyword evidence="4 7" id="KW-1133">Transmembrane helix</keyword>
<keyword evidence="2" id="KW-1003">Cell membrane</keyword>
<protein>
    <submittedName>
        <fullName evidence="9">MotA/TolQ/ExbB proton channel family protein</fullName>
    </submittedName>
</protein>
<dbReference type="EMBL" id="JAQIBD010000001">
    <property type="protein sequence ID" value="MDM5270636.1"/>
    <property type="molecule type" value="Genomic_DNA"/>
</dbReference>
<gene>
    <name evidence="9" type="ORF">PGH07_00420</name>
</gene>
<evidence type="ECO:0000256" key="1">
    <source>
        <dbReference type="ARBA" id="ARBA00004429"/>
    </source>
</evidence>